<organism evidence="1 2">
    <name type="scientific">Gracilibacillus pellucidus</name>
    <dbReference type="NCBI Taxonomy" id="3095368"/>
    <lineage>
        <taxon>Bacteria</taxon>
        <taxon>Bacillati</taxon>
        <taxon>Bacillota</taxon>
        <taxon>Bacilli</taxon>
        <taxon>Bacillales</taxon>
        <taxon>Bacillaceae</taxon>
        <taxon>Gracilibacillus</taxon>
    </lineage>
</organism>
<dbReference type="Proteomes" id="UP001277972">
    <property type="component" value="Unassembled WGS sequence"/>
</dbReference>
<evidence type="ECO:0000313" key="1">
    <source>
        <dbReference type="EMBL" id="MDX8045948.1"/>
    </source>
</evidence>
<gene>
    <name evidence="1" type="primary">yqfD</name>
    <name evidence="1" type="ORF">SH601_08070</name>
</gene>
<protein>
    <submittedName>
        <fullName evidence="1">Sporulation protein YqfD</fullName>
    </submittedName>
</protein>
<keyword evidence="2" id="KW-1185">Reference proteome</keyword>
<reference evidence="1" key="1">
    <citation type="submission" date="2023-11" db="EMBL/GenBank/DDBJ databases">
        <title>Gracilibacillus pellucida a moderately halophilic bacterium isolated from saline soil in Xinjiang province.</title>
        <authorList>
            <person name="Zhang Z."/>
            <person name="Tan F."/>
            <person name="Wang Y."/>
            <person name="Xia M."/>
        </authorList>
    </citation>
    <scope>NUCLEOTIDE SEQUENCE</scope>
    <source>
        <strain evidence="1">S3-1-1</strain>
    </source>
</reference>
<comment type="caution">
    <text evidence="1">The sequence shown here is derived from an EMBL/GenBank/DDBJ whole genome shotgun (WGS) entry which is preliminary data.</text>
</comment>
<dbReference type="EMBL" id="JAWZSR010000004">
    <property type="protein sequence ID" value="MDX8045948.1"/>
    <property type="molecule type" value="Genomic_DNA"/>
</dbReference>
<proteinExistence type="predicted"/>
<evidence type="ECO:0000313" key="2">
    <source>
        <dbReference type="Proteomes" id="UP001277972"/>
    </source>
</evidence>
<name>A0ACC6M4Y4_9BACI</name>
<sequence>MYVQRKNWLSGHITIAVRGQSPERFFDLCARYDISVWDMKKKSETEATGKIKLSDLSKLRVVKRKTIYKIYFQRREGFPFLLRELLLQKPLIIGFLLSIVMIFVLSNIVWRIDVSGLDEEMKRKVTVQLEEYGLEEGAFQWNVDSPATIQKNLLADVPELLWIGVKKNGSAFHLEGVEKTIVEKAEEEKPGHLIAKKEGVITDLFVEKGQPLVKPNDVVYEGDVLVSGYLEQMDEEEEEEEQDSKKPVAAVGEVIAKVWYKSELVVPLTNEYQVLNGVSEQKHYLNAGAFLLPIWNFKNPDYQHYQLDVEETEFYFLKWKLPFSYVRQTIYEAERKIEERTEEEAKNMAIEHGKRQLMREIEHDAEIIEEKVLHEREDNGKVKLTLYYTVLENIAKKQPISQGD</sequence>
<accession>A0ACC6M4Y4</accession>